<feature type="domain" description="Peptidase M13 C-terminal" evidence="9">
    <location>
        <begin position="527"/>
        <end position="719"/>
    </location>
</feature>
<accession>A0ABD2WCJ0</accession>
<gene>
    <name evidence="11" type="ORF">TKK_014439</name>
</gene>
<proteinExistence type="inferred from homology"/>
<evidence type="ECO:0000259" key="10">
    <source>
        <dbReference type="Pfam" id="PF05649"/>
    </source>
</evidence>
<dbReference type="EMBL" id="JBJJXI010000116">
    <property type="protein sequence ID" value="KAL3390713.1"/>
    <property type="molecule type" value="Genomic_DNA"/>
</dbReference>
<evidence type="ECO:0000313" key="12">
    <source>
        <dbReference type="Proteomes" id="UP001627154"/>
    </source>
</evidence>
<dbReference type="Pfam" id="PF01431">
    <property type="entry name" value="Peptidase_M13"/>
    <property type="match status" value="1"/>
</dbReference>
<evidence type="ECO:0000256" key="7">
    <source>
        <dbReference type="ARBA" id="ARBA00022833"/>
    </source>
</evidence>
<keyword evidence="8" id="KW-0482">Metalloprotease</keyword>
<feature type="domain" description="Peptidase M13 N-terminal" evidence="10">
    <location>
        <begin position="54"/>
        <end position="466"/>
    </location>
</feature>
<comment type="cofactor">
    <cofactor evidence="1">
        <name>Zn(2+)</name>
        <dbReference type="ChEBI" id="CHEBI:29105"/>
    </cofactor>
</comment>
<dbReference type="PRINTS" id="PR00786">
    <property type="entry name" value="NEPRILYSIN"/>
</dbReference>
<dbReference type="AlphaFoldDB" id="A0ABD2WCJ0"/>
<dbReference type="InterPro" id="IPR018497">
    <property type="entry name" value="Peptidase_M13_C"/>
</dbReference>
<dbReference type="InterPro" id="IPR008753">
    <property type="entry name" value="Peptidase_M13_N"/>
</dbReference>
<dbReference type="CDD" id="cd08662">
    <property type="entry name" value="M13"/>
    <property type="match status" value="1"/>
</dbReference>
<evidence type="ECO:0000256" key="1">
    <source>
        <dbReference type="ARBA" id="ARBA00001947"/>
    </source>
</evidence>
<dbReference type="InterPro" id="IPR042089">
    <property type="entry name" value="Peptidase_M13_dom_2"/>
</dbReference>
<comment type="subcellular location">
    <subcellularLocation>
        <location evidence="2">Cell membrane</location>
        <topology evidence="2">Single-pass type II membrane protein</topology>
    </subcellularLocation>
</comment>
<dbReference type="PANTHER" id="PTHR11733">
    <property type="entry name" value="ZINC METALLOPROTEASE FAMILY M13 NEPRILYSIN-RELATED"/>
    <property type="match status" value="1"/>
</dbReference>
<keyword evidence="4" id="KW-0645">Protease</keyword>
<dbReference type="InterPro" id="IPR024079">
    <property type="entry name" value="MetalloPept_cat_dom_sf"/>
</dbReference>
<dbReference type="GO" id="GO:0008237">
    <property type="term" value="F:metallopeptidase activity"/>
    <property type="evidence" value="ECO:0007669"/>
    <property type="project" value="UniProtKB-KW"/>
</dbReference>
<keyword evidence="5" id="KW-0479">Metal-binding</keyword>
<dbReference type="InterPro" id="IPR000718">
    <property type="entry name" value="Peptidase_M13"/>
</dbReference>
<protein>
    <recommendedName>
        <fullName evidence="13">Endothelin-converting enzyme 1</fullName>
    </recommendedName>
</protein>
<dbReference type="GO" id="GO:0006508">
    <property type="term" value="P:proteolysis"/>
    <property type="evidence" value="ECO:0007669"/>
    <property type="project" value="UniProtKB-KW"/>
</dbReference>
<dbReference type="GO" id="GO:0005886">
    <property type="term" value="C:plasma membrane"/>
    <property type="evidence" value="ECO:0007669"/>
    <property type="project" value="UniProtKB-SubCell"/>
</dbReference>
<sequence>MKLIELLTIIFQSTIVLTNFYLISALSNGSECQTTGCQDAAKLVKGNIDTSKQPCENFYSFACGGFVKTARISKNQDVVDHISLTREKVRKELGQMLEESISAKEPRTFKLVKQFYKACMDEGNYINQCHIGIVDRYQLHGFSASIEKKGIASVLNYTRKLGGWPVLIGDSWNSSGFDVSETLYQMRRIGLRPNAIMDLFVFSDINDTSTNVLYIDSPRLTVHSEDYRQGFLSKKIQAYYQYMVEIATWFGAQEANAVVQMRKVLEVEKAFASAAGIFTSDLSGNNIPVGELAKKIPSLNLYQYLQVMTEPIEKIDLDKNLRIVEPDYLISLEHILHATPKRAMANYLIWKMVEQFVPHLTKKFRMRYHEFMIQKSDRSSATKNIKRHEQCIDLLADDRNGLMVGLGSMYVKKHASSLSKEDLKIIVNDVTDSFKDVIGKADWLDQSSRKAAVDKVTFMGHVIGYPNDMINDQKLDSYTKSLNLSANDAVKNFLNLQRFHYEHSLANLRKPSNRLLWTVLSESIRVNAYYYKTQNIFAAMLQPPIYNPDWPAYAKYGSIGFIVAHEMMHAFDTESYKLDKTGSLKKWMSPASESSYFQLTLCLAKQYHNFKDEDNGLRVADNGGLKVAHIAYKKWIKKNKEEDKLPGLDYTPEQLFWITAMSFLCSKKTYERLFDDFVLEDHTPDEFRAIGMLMNSRSFAKDFQCPTNSRMNPTDKCTIW</sequence>
<dbReference type="PROSITE" id="PS51885">
    <property type="entry name" value="NEPRILYSIN"/>
    <property type="match status" value="1"/>
</dbReference>
<comment type="caution">
    <text evidence="11">The sequence shown here is derived from an EMBL/GenBank/DDBJ whole genome shotgun (WGS) entry which is preliminary data.</text>
</comment>
<evidence type="ECO:0000313" key="11">
    <source>
        <dbReference type="EMBL" id="KAL3390713.1"/>
    </source>
</evidence>
<comment type="similarity">
    <text evidence="3">Belongs to the peptidase M13 family.</text>
</comment>
<evidence type="ECO:0008006" key="13">
    <source>
        <dbReference type="Google" id="ProtNLM"/>
    </source>
</evidence>
<dbReference type="Gene3D" id="3.40.390.10">
    <property type="entry name" value="Collagenase (Catalytic Domain)"/>
    <property type="match status" value="1"/>
</dbReference>
<evidence type="ECO:0000256" key="6">
    <source>
        <dbReference type="ARBA" id="ARBA00022801"/>
    </source>
</evidence>
<dbReference type="Pfam" id="PF05649">
    <property type="entry name" value="Peptidase_M13_N"/>
    <property type="match status" value="1"/>
</dbReference>
<evidence type="ECO:0000256" key="5">
    <source>
        <dbReference type="ARBA" id="ARBA00022723"/>
    </source>
</evidence>
<evidence type="ECO:0000256" key="4">
    <source>
        <dbReference type="ARBA" id="ARBA00022670"/>
    </source>
</evidence>
<dbReference type="Gene3D" id="1.10.1380.10">
    <property type="entry name" value="Neutral endopeptidase , domain2"/>
    <property type="match status" value="1"/>
</dbReference>
<keyword evidence="12" id="KW-1185">Reference proteome</keyword>
<organism evidence="11 12">
    <name type="scientific">Trichogramma kaykai</name>
    <dbReference type="NCBI Taxonomy" id="54128"/>
    <lineage>
        <taxon>Eukaryota</taxon>
        <taxon>Metazoa</taxon>
        <taxon>Ecdysozoa</taxon>
        <taxon>Arthropoda</taxon>
        <taxon>Hexapoda</taxon>
        <taxon>Insecta</taxon>
        <taxon>Pterygota</taxon>
        <taxon>Neoptera</taxon>
        <taxon>Endopterygota</taxon>
        <taxon>Hymenoptera</taxon>
        <taxon>Apocrita</taxon>
        <taxon>Proctotrupomorpha</taxon>
        <taxon>Chalcidoidea</taxon>
        <taxon>Trichogrammatidae</taxon>
        <taxon>Trichogramma</taxon>
    </lineage>
</organism>
<dbReference type="GO" id="GO:0046872">
    <property type="term" value="F:metal ion binding"/>
    <property type="evidence" value="ECO:0007669"/>
    <property type="project" value="UniProtKB-KW"/>
</dbReference>
<reference evidence="11 12" key="1">
    <citation type="journal article" date="2024" name="bioRxiv">
        <title>A reference genome for Trichogramma kaykai: A tiny desert-dwelling parasitoid wasp with competing sex-ratio distorters.</title>
        <authorList>
            <person name="Culotta J."/>
            <person name="Lindsey A.R."/>
        </authorList>
    </citation>
    <scope>NUCLEOTIDE SEQUENCE [LARGE SCALE GENOMIC DNA]</scope>
    <source>
        <strain evidence="11 12">KSX58</strain>
    </source>
</reference>
<evidence type="ECO:0000256" key="2">
    <source>
        <dbReference type="ARBA" id="ARBA00004401"/>
    </source>
</evidence>
<dbReference type="PANTHER" id="PTHR11733:SF224">
    <property type="entry name" value="NEPRILYSIN-2"/>
    <property type="match status" value="1"/>
</dbReference>
<dbReference type="SUPFAM" id="SSF55486">
    <property type="entry name" value="Metalloproteases ('zincins'), catalytic domain"/>
    <property type="match status" value="1"/>
</dbReference>
<dbReference type="Proteomes" id="UP001627154">
    <property type="component" value="Unassembled WGS sequence"/>
</dbReference>
<keyword evidence="7" id="KW-0862">Zinc</keyword>
<evidence type="ECO:0000256" key="8">
    <source>
        <dbReference type="ARBA" id="ARBA00023049"/>
    </source>
</evidence>
<evidence type="ECO:0000256" key="3">
    <source>
        <dbReference type="ARBA" id="ARBA00007357"/>
    </source>
</evidence>
<keyword evidence="6" id="KW-0378">Hydrolase</keyword>
<evidence type="ECO:0000259" key="9">
    <source>
        <dbReference type="Pfam" id="PF01431"/>
    </source>
</evidence>
<name>A0ABD2WCJ0_9HYME</name>